<comment type="caution">
    <text evidence="3">The sequence shown here is derived from an EMBL/GenBank/DDBJ whole genome shotgun (WGS) entry which is preliminary data.</text>
</comment>
<evidence type="ECO:0000313" key="4">
    <source>
        <dbReference type="Proteomes" id="UP001595444"/>
    </source>
</evidence>
<sequence>MIPRFNARNFTKITPEMLTCYKDQGVLVLEHLVSADTCDILRQQMAKLVQDFDVTEHRTVFSSTSEAHAQESYFLESGHKIHFFFEEGVFDKVGQLQKPIDLALNKAGHAMHDLDPVFNDFCRQPAFETITKGLGLVDPLLLQSMYIFKQPQIGGEVVCHQDATYLRTEPQSCIGLWVALEDATIENGCLWGIPGGHKQGGLKAAFRRDPETNQTWTEILDDTPYDEGKKIPLEVTKGSVIVFGGLFPHMSYANKSAHSRHAFTLHIIDKTTHYPADNWLTRPKDMPLRGF</sequence>
<keyword evidence="3" id="KW-0560">Oxidoreductase</keyword>
<evidence type="ECO:0000256" key="1">
    <source>
        <dbReference type="ARBA" id="ARBA00022723"/>
    </source>
</evidence>
<keyword evidence="4" id="KW-1185">Reference proteome</keyword>
<dbReference type="InterPro" id="IPR008775">
    <property type="entry name" value="Phytyl_CoA_dOase-like"/>
</dbReference>
<organism evidence="3 4">
    <name type="scientific">Kordiimonas pumila</name>
    <dbReference type="NCBI Taxonomy" id="2161677"/>
    <lineage>
        <taxon>Bacteria</taxon>
        <taxon>Pseudomonadati</taxon>
        <taxon>Pseudomonadota</taxon>
        <taxon>Alphaproteobacteria</taxon>
        <taxon>Kordiimonadales</taxon>
        <taxon>Kordiimonadaceae</taxon>
        <taxon>Kordiimonas</taxon>
    </lineage>
</organism>
<accession>A0ABV7D973</accession>
<dbReference type="GO" id="GO:0051213">
    <property type="term" value="F:dioxygenase activity"/>
    <property type="evidence" value="ECO:0007669"/>
    <property type="project" value="UniProtKB-KW"/>
</dbReference>
<dbReference type="PANTHER" id="PTHR20883">
    <property type="entry name" value="PHYTANOYL-COA DIOXYGENASE DOMAIN CONTAINING 1"/>
    <property type="match status" value="1"/>
</dbReference>
<keyword evidence="2" id="KW-0408">Iron</keyword>
<dbReference type="EMBL" id="JBHRSL010000027">
    <property type="protein sequence ID" value="MFC3053440.1"/>
    <property type="molecule type" value="Genomic_DNA"/>
</dbReference>
<dbReference type="PANTHER" id="PTHR20883:SF15">
    <property type="entry name" value="PHYTANOYL-COA DIOXYGENASE DOMAIN-CONTAINING PROTEIN 1"/>
    <property type="match status" value="1"/>
</dbReference>
<gene>
    <name evidence="3" type="ORF">ACFOKA_16195</name>
</gene>
<evidence type="ECO:0000313" key="3">
    <source>
        <dbReference type="EMBL" id="MFC3053440.1"/>
    </source>
</evidence>
<proteinExistence type="predicted"/>
<dbReference type="Gene3D" id="2.60.120.620">
    <property type="entry name" value="q2cbj1_9rhob like domain"/>
    <property type="match status" value="1"/>
</dbReference>
<keyword evidence="3" id="KW-0223">Dioxygenase</keyword>
<dbReference type="SUPFAM" id="SSF51197">
    <property type="entry name" value="Clavaminate synthase-like"/>
    <property type="match status" value="1"/>
</dbReference>
<dbReference type="RefSeq" id="WP_194215608.1">
    <property type="nucleotide sequence ID" value="NZ_CP061205.1"/>
</dbReference>
<dbReference type="Proteomes" id="UP001595444">
    <property type="component" value="Unassembled WGS sequence"/>
</dbReference>
<evidence type="ECO:0000256" key="2">
    <source>
        <dbReference type="ARBA" id="ARBA00023004"/>
    </source>
</evidence>
<protein>
    <submittedName>
        <fullName evidence="3">Phytanoyl-CoA dioxygenase family protein</fullName>
    </submittedName>
</protein>
<reference evidence="4" key="1">
    <citation type="journal article" date="2019" name="Int. J. Syst. Evol. Microbiol.">
        <title>The Global Catalogue of Microorganisms (GCM) 10K type strain sequencing project: providing services to taxonomists for standard genome sequencing and annotation.</title>
        <authorList>
            <consortium name="The Broad Institute Genomics Platform"/>
            <consortium name="The Broad Institute Genome Sequencing Center for Infectious Disease"/>
            <person name="Wu L."/>
            <person name="Ma J."/>
        </authorList>
    </citation>
    <scope>NUCLEOTIDE SEQUENCE [LARGE SCALE GENOMIC DNA]</scope>
    <source>
        <strain evidence="4">KCTC 62164</strain>
    </source>
</reference>
<name>A0ABV7D973_9PROT</name>
<keyword evidence="1" id="KW-0479">Metal-binding</keyword>
<dbReference type="Pfam" id="PF05721">
    <property type="entry name" value="PhyH"/>
    <property type="match status" value="1"/>
</dbReference>